<evidence type="ECO:0000313" key="5">
    <source>
        <dbReference type="Proteomes" id="UP000054985"/>
    </source>
</evidence>
<gene>
    <name evidence="3" type="primary">lepB_5</name>
    <name evidence="3" type="ORF">Lmor_3091</name>
    <name evidence="4" type="ORF">NCTC12239_02506</name>
</gene>
<evidence type="ECO:0000313" key="4">
    <source>
        <dbReference type="EMBL" id="STX63561.1"/>
    </source>
</evidence>
<evidence type="ECO:0000313" key="6">
    <source>
        <dbReference type="Proteomes" id="UP000254040"/>
    </source>
</evidence>
<organism evidence="4 6">
    <name type="scientific">Legionella moravica</name>
    <dbReference type="NCBI Taxonomy" id="39962"/>
    <lineage>
        <taxon>Bacteria</taxon>
        <taxon>Pseudomonadati</taxon>
        <taxon>Pseudomonadota</taxon>
        <taxon>Gammaproteobacteria</taxon>
        <taxon>Legionellales</taxon>
        <taxon>Legionellaceae</taxon>
        <taxon>Legionella</taxon>
    </lineage>
</organism>
<evidence type="ECO:0000256" key="1">
    <source>
        <dbReference type="SAM" id="Coils"/>
    </source>
</evidence>
<proteinExistence type="predicted"/>
<keyword evidence="1" id="KW-0175">Coiled coil</keyword>
<dbReference type="AlphaFoldDB" id="A0A378K6V6"/>
<sequence>MPFPKLSAVLNNCPLHALTPEIKLEVLKFGENGLYDNQHTAGYSILKDKFAVFYGFNPAEFTWSTFAGILKCYNAFDTQIILGPVLRSFMKEPMAHDELLPSLAAASDTSPELYINSMTEVQPDTSRYASLAPDEVYQYASKELGLSLIYHPQEGEATQLEASNALSTVHIFHQGGIDGAQFGGHWERTDRGLESLDIQNQDDTQLNEIIQLLGQNIGVNPFGFELLKKHVQITARTQEKHNESIQFETEFAELNIAVTQILKYLNNINSVPKIYAIRLLGNGLSEITRRFIEEYDFVEVEHNLIFEQWIRALDEFKPTLNAEEQQLINRLMAPVPQSFFPVNVEATLPNEQDPNRELAEALQAIERFEMEQREKNLLESEQLARRLQDEELLARDKVERTLPASQQLEQDTQNVHPEDEISDTREQLAHMLATGQIALGQDDEEQRTNSDKPLSMKILLAQQEFQKHLDSLKNKMDDLATRRNEHISNPEKFDALDKAWNAANDLHMNIAIAGDLYFSAPSPQAYNKFESTCKTLINSAHSKLDKHRGWTEFLVNFALGILTLGVGLIIKGLFNLATNKSFFFVHKTKSSELLDDIENDVHNSAPAA</sequence>
<dbReference type="EMBL" id="UGOG01000001">
    <property type="protein sequence ID" value="STX63561.1"/>
    <property type="molecule type" value="Genomic_DNA"/>
</dbReference>
<dbReference type="Proteomes" id="UP000054985">
    <property type="component" value="Unassembled WGS sequence"/>
</dbReference>
<accession>A0A378K6V6</accession>
<feature type="transmembrane region" description="Helical" evidence="2">
    <location>
        <begin position="553"/>
        <end position="574"/>
    </location>
</feature>
<keyword evidence="2" id="KW-0472">Membrane</keyword>
<dbReference type="OrthoDB" id="5648979at2"/>
<dbReference type="STRING" id="39962.Lmor_3091"/>
<reference evidence="4 6" key="2">
    <citation type="submission" date="2018-06" db="EMBL/GenBank/DDBJ databases">
        <authorList>
            <consortium name="Pathogen Informatics"/>
            <person name="Doyle S."/>
        </authorList>
    </citation>
    <scope>NUCLEOTIDE SEQUENCE [LARGE SCALE GENOMIC DNA]</scope>
    <source>
        <strain evidence="4 6">NCTC12239</strain>
    </source>
</reference>
<dbReference type="EMBL" id="LNYN01000042">
    <property type="protein sequence ID" value="KTD30984.1"/>
    <property type="molecule type" value="Genomic_DNA"/>
</dbReference>
<evidence type="ECO:0000256" key="2">
    <source>
        <dbReference type="SAM" id="Phobius"/>
    </source>
</evidence>
<keyword evidence="2" id="KW-0812">Transmembrane</keyword>
<feature type="coiled-coil region" evidence="1">
    <location>
        <begin position="462"/>
        <end position="489"/>
    </location>
</feature>
<name>A0A378K6V6_9GAMM</name>
<dbReference type="Proteomes" id="UP000254040">
    <property type="component" value="Unassembled WGS sequence"/>
</dbReference>
<dbReference type="RefSeq" id="WP_028384811.1">
    <property type="nucleotide sequence ID" value="NZ_CAAAJG010000017.1"/>
</dbReference>
<evidence type="ECO:0000313" key="3">
    <source>
        <dbReference type="EMBL" id="KTD30984.1"/>
    </source>
</evidence>
<protein>
    <submittedName>
        <fullName evidence="3">Effector protein B, substrate of the Dot/Icm secretion system</fullName>
    </submittedName>
</protein>
<keyword evidence="2" id="KW-1133">Transmembrane helix</keyword>
<keyword evidence="5" id="KW-1185">Reference proteome</keyword>
<reference evidence="3 5" key="1">
    <citation type="submission" date="2015-11" db="EMBL/GenBank/DDBJ databases">
        <title>Genomic analysis of 38 Legionella species identifies large and diverse effector repertoires.</title>
        <authorList>
            <person name="Burstein D."/>
            <person name="Amaro F."/>
            <person name="Zusman T."/>
            <person name="Lifshitz Z."/>
            <person name="Cohen O."/>
            <person name="Gilbert J.A."/>
            <person name="Pupko T."/>
            <person name="Shuman H.A."/>
            <person name="Segal G."/>
        </authorList>
    </citation>
    <scope>NUCLEOTIDE SEQUENCE [LARGE SCALE GENOMIC DNA]</scope>
    <source>
        <strain evidence="3 5">ATCC 43877</strain>
    </source>
</reference>